<sequence length="191" mass="20201">MRTLGILLAAGASRRFGAQDKLLADWEGAPLVVAAARALEAAGCDALLALVSSDAVEAVLPAPFRAIRVAPGLPLSHTWRAARDHAQQLQAERALFMLGDMPSVSAGTIRTLMADDGGSRACVFDGIPMPPALLTADDMRGLRAEEGDQGARALLRSLPHNSLVPLTAEEARDIDTPKDLCRDRVPPVVRP</sequence>
<keyword evidence="1" id="KW-0460">Magnesium</keyword>
<evidence type="ECO:0000259" key="2">
    <source>
        <dbReference type="Pfam" id="PF12804"/>
    </source>
</evidence>
<proteinExistence type="predicted"/>
<keyword evidence="4" id="KW-1185">Reference proteome</keyword>
<organism evidence="3 4">
    <name type="scientific">Thioclava marina</name>
    <dbReference type="NCBI Taxonomy" id="1915077"/>
    <lineage>
        <taxon>Bacteria</taxon>
        <taxon>Pseudomonadati</taxon>
        <taxon>Pseudomonadota</taxon>
        <taxon>Alphaproteobacteria</taxon>
        <taxon>Rhodobacterales</taxon>
        <taxon>Paracoccaceae</taxon>
        <taxon>Thioclava</taxon>
    </lineage>
</organism>
<dbReference type="InterPro" id="IPR029044">
    <property type="entry name" value="Nucleotide-diphossugar_trans"/>
</dbReference>
<protein>
    <recommendedName>
        <fullName evidence="2">MobA-like NTP transferase domain-containing protein</fullName>
    </recommendedName>
</protein>
<evidence type="ECO:0000313" key="3">
    <source>
        <dbReference type="EMBL" id="OOY11867.1"/>
    </source>
</evidence>
<dbReference type="Gene3D" id="3.90.550.10">
    <property type="entry name" value="Spore Coat Polysaccharide Biosynthesis Protein SpsA, Chain A"/>
    <property type="match status" value="1"/>
</dbReference>
<evidence type="ECO:0000256" key="1">
    <source>
        <dbReference type="ARBA" id="ARBA00022842"/>
    </source>
</evidence>
<evidence type="ECO:0000313" key="4">
    <source>
        <dbReference type="Proteomes" id="UP000242224"/>
    </source>
</evidence>
<dbReference type="SUPFAM" id="SSF53448">
    <property type="entry name" value="Nucleotide-diphospho-sugar transferases"/>
    <property type="match status" value="1"/>
</dbReference>
<gene>
    <name evidence="3" type="ORF">BMG00_12355</name>
</gene>
<comment type="caution">
    <text evidence="3">The sequence shown here is derived from an EMBL/GenBank/DDBJ whole genome shotgun (WGS) entry which is preliminary data.</text>
</comment>
<dbReference type="EMBL" id="MPZS01000002">
    <property type="protein sequence ID" value="OOY11867.1"/>
    <property type="molecule type" value="Genomic_DNA"/>
</dbReference>
<accession>A0ABX3MKH7</accession>
<dbReference type="InterPro" id="IPR025877">
    <property type="entry name" value="MobA-like_NTP_Trfase"/>
</dbReference>
<feature type="domain" description="MobA-like NTP transferase" evidence="2">
    <location>
        <begin position="5"/>
        <end position="158"/>
    </location>
</feature>
<dbReference type="Pfam" id="PF12804">
    <property type="entry name" value="NTP_transf_3"/>
    <property type="match status" value="1"/>
</dbReference>
<name>A0ABX3MKH7_9RHOB</name>
<dbReference type="RefSeq" id="WP_078574530.1">
    <property type="nucleotide sequence ID" value="NZ_MPZS01000002.1"/>
</dbReference>
<dbReference type="PANTHER" id="PTHR43777:SF1">
    <property type="entry name" value="MOLYBDENUM COFACTOR CYTIDYLYLTRANSFERASE"/>
    <property type="match status" value="1"/>
</dbReference>
<dbReference type="PANTHER" id="PTHR43777">
    <property type="entry name" value="MOLYBDENUM COFACTOR CYTIDYLYLTRANSFERASE"/>
    <property type="match status" value="1"/>
</dbReference>
<reference evidence="3 4" key="1">
    <citation type="submission" date="2016-11" db="EMBL/GenBank/DDBJ databases">
        <title>A multilocus sequence analysis scheme for characterization of bacteria in the genus Thioclava.</title>
        <authorList>
            <person name="Liu Y."/>
            <person name="Shao Z."/>
        </authorList>
    </citation>
    <scope>NUCLEOTIDE SEQUENCE [LARGE SCALE GENOMIC DNA]</scope>
    <source>
        <strain evidence="3 4">11.10-0-13</strain>
    </source>
</reference>
<dbReference type="Proteomes" id="UP000242224">
    <property type="component" value="Unassembled WGS sequence"/>
</dbReference>